<dbReference type="Proteomes" id="UP000032726">
    <property type="component" value="Chromosome"/>
</dbReference>
<evidence type="ECO:0000259" key="1">
    <source>
        <dbReference type="Pfam" id="PF07883"/>
    </source>
</evidence>
<dbReference type="KEGG" id="mlt:VC82_1840"/>
<keyword evidence="3" id="KW-1185">Reference proteome</keyword>
<dbReference type="AlphaFoldDB" id="A0A0D5YT43"/>
<name>A0A0D5YT43_9FLAO</name>
<accession>A0A0D5YT43</accession>
<dbReference type="Gene3D" id="2.60.120.10">
    <property type="entry name" value="Jelly Rolls"/>
    <property type="match status" value="1"/>
</dbReference>
<dbReference type="STRING" id="516051.VC82_1840"/>
<dbReference type="HOGENOM" id="CLU_2330674_0_0_10"/>
<reference evidence="2 3" key="1">
    <citation type="submission" date="2015-03" db="EMBL/GenBank/DDBJ databases">
        <title>Complete genome sequence of Muricauda lutaonensis CC-HSB-11T, isolated from a coastal hot spring.</title>
        <authorList>
            <person name="Kim K.M."/>
        </authorList>
    </citation>
    <scope>NUCLEOTIDE SEQUENCE [LARGE SCALE GENOMIC DNA]</scope>
    <source>
        <strain evidence="2 3">CC-HSB-11</strain>
    </source>
</reference>
<feature type="domain" description="Cupin type-2" evidence="1">
    <location>
        <begin position="35"/>
        <end position="94"/>
    </location>
</feature>
<evidence type="ECO:0000313" key="3">
    <source>
        <dbReference type="Proteomes" id="UP000032726"/>
    </source>
</evidence>
<sequence>MMYEIDESLKAQPFNGLQIKKLTKGSTFEVMGISLEKDAIFPEHTSPSDALLVVLEGTIDFFIDGKSFRLTQQENFSFPKETPHWVKAHENTKFLIIR</sequence>
<dbReference type="InterPro" id="IPR014710">
    <property type="entry name" value="RmlC-like_jellyroll"/>
</dbReference>
<organism evidence="2 3">
    <name type="scientific">Flagellimonas lutaonensis</name>
    <dbReference type="NCBI Taxonomy" id="516051"/>
    <lineage>
        <taxon>Bacteria</taxon>
        <taxon>Pseudomonadati</taxon>
        <taxon>Bacteroidota</taxon>
        <taxon>Flavobacteriia</taxon>
        <taxon>Flavobacteriales</taxon>
        <taxon>Flavobacteriaceae</taxon>
        <taxon>Flagellimonas</taxon>
    </lineage>
</organism>
<dbReference type="SUPFAM" id="SSF51182">
    <property type="entry name" value="RmlC-like cupins"/>
    <property type="match status" value="1"/>
</dbReference>
<dbReference type="Pfam" id="PF07883">
    <property type="entry name" value="Cupin_2"/>
    <property type="match status" value="1"/>
</dbReference>
<gene>
    <name evidence="2" type="ORF">VC82_1840</name>
</gene>
<dbReference type="PANTHER" id="PTHR37694:SF1">
    <property type="entry name" value="SLR8022 PROTEIN"/>
    <property type="match status" value="1"/>
</dbReference>
<dbReference type="PANTHER" id="PTHR37694">
    <property type="entry name" value="SLR8022 PROTEIN"/>
    <property type="match status" value="1"/>
</dbReference>
<dbReference type="InterPro" id="IPR011051">
    <property type="entry name" value="RmlC_Cupin_sf"/>
</dbReference>
<dbReference type="RefSeq" id="WP_045802105.1">
    <property type="nucleotide sequence ID" value="NZ_CP011071.1"/>
</dbReference>
<dbReference type="EMBL" id="CP011071">
    <property type="protein sequence ID" value="AKA35445.1"/>
    <property type="molecule type" value="Genomic_DNA"/>
</dbReference>
<dbReference type="InterPro" id="IPR013096">
    <property type="entry name" value="Cupin_2"/>
</dbReference>
<evidence type="ECO:0000313" key="2">
    <source>
        <dbReference type="EMBL" id="AKA35445.1"/>
    </source>
</evidence>
<proteinExistence type="predicted"/>
<protein>
    <recommendedName>
        <fullName evidence="1">Cupin type-2 domain-containing protein</fullName>
    </recommendedName>
</protein>